<keyword evidence="4" id="KW-0804">Transcription</keyword>
<dbReference type="InterPro" id="IPR036388">
    <property type="entry name" value="WH-like_DNA-bd_sf"/>
</dbReference>
<dbReference type="SUPFAM" id="SSF88946">
    <property type="entry name" value="Sigma2 domain of RNA polymerase sigma factors"/>
    <property type="match status" value="1"/>
</dbReference>
<dbReference type="Gene3D" id="1.10.10.10">
    <property type="entry name" value="Winged helix-like DNA-binding domain superfamily/Winged helix DNA-binding domain"/>
    <property type="match status" value="1"/>
</dbReference>
<dbReference type="GO" id="GO:0003677">
    <property type="term" value="F:DNA binding"/>
    <property type="evidence" value="ECO:0007669"/>
    <property type="project" value="UniProtKB-KW"/>
</dbReference>
<evidence type="ECO:0000256" key="1">
    <source>
        <dbReference type="ARBA" id="ARBA00023015"/>
    </source>
</evidence>
<evidence type="ECO:0000259" key="5">
    <source>
        <dbReference type="Pfam" id="PF04542"/>
    </source>
</evidence>
<evidence type="ECO:0000256" key="3">
    <source>
        <dbReference type="ARBA" id="ARBA00023125"/>
    </source>
</evidence>
<reference evidence="7" key="1">
    <citation type="submission" date="2020-09" db="EMBL/GenBank/DDBJ databases">
        <title>Iningainema tapete sp. nov. (Scytonemataceae, Cyanobacteria) from greenhouses in central Florida (USA) produces two types of nodularin with biosynthetic potential for microcystin-LR and anabaenopeptins.</title>
        <authorList>
            <person name="Berthold D.E."/>
            <person name="Lefler F.W."/>
            <person name="Huang I.-S."/>
            <person name="Abdulla H."/>
            <person name="Zimba P.V."/>
            <person name="Laughinghouse H.D. IV."/>
        </authorList>
    </citation>
    <scope>NUCLEOTIDE SEQUENCE</scope>
    <source>
        <strain evidence="7">BLCCT55</strain>
    </source>
</reference>
<protein>
    <submittedName>
        <fullName evidence="7">Sigma-70 family RNA polymerase sigma factor</fullName>
    </submittedName>
</protein>
<comment type="caution">
    <text evidence="7">The sequence shown here is derived from an EMBL/GenBank/DDBJ whole genome shotgun (WGS) entry which is preliminary data.</text>
</comment>
<keyword evidence="1" id="KW-0805">Transcription regulation</keyword>
<dbReference type="PANTHER" id="PTHR30385">
    <property type="entry name" value="SIGMA FACTOR F FLAGELLAR"/>
    <property type="match status" value="1"/>
</dbReference>
<dbReference type="InterPro" id="IPR007630">
    <property type="entry name" value="RNA_pol_sigma70_r4"/>
</dbReference>
<proteinExistence type="predicted"/>
<dbReference type="GO" id="GO:0016987">
    <property type="term" value="F:sigma factor activity"/>
    <property type="evidence" value="ECO:0007669"/>
    <property type="project" value="UniProtKB-KW"/>
</dbReference>
<dbReference type="Gene3D" id="1.10.1740.10">
    <property type="match status" value="1"/>
</dbReference>
<evidence type="ECO:0000256" key="4">
    <source>
        <dbReference type="ARBA" id="ARBA00023163"/>
    </source>
</evidence>
<evidence type="ECO:0000313" key="7">
    <source>
        <dbReference type="EMBL" id="MBD2771160.1"/>
    </source>
</evidence>
<accession>A0A8J6XDP1</accession>
<dbReference type="Pfam" id="PF04542">
    <property type="entry name" value="Sigma70_r2"/>
    <property type="match status" value="1"/>
</dbReference>
<dbReference type="EMBL" id="JACXAE010000013">
    <property type="protein sequence ID" value="MBD2771160.1"/>
    <property type="molecule type" value="Genomic_DNA"/>
</dbReference>
<dbReference type="AlphaFoldDB" id="A0A8J6XDP1"/>
<evidence type="ECO:0000256" key="2">
    <source>
        <dbReference type="ARBA" id="ARBA00023082"/>
    </source>
</evidence>
<evidence type="ECO:0000259" key="6">
    <source>
        <dbReference type="Pfam" id="PF04545"/>
    </source>
</evidence>
<dbReference type="RefSeq" id="WP_190825452.1">
    <property type="nucleotide sequence ID" value="NZ_CAWPPI010000013.1"/>
</dbReference>
<dbReference type="InterPro" id="IPR013325">
    <property type="entry name" value="RNA_pol_sigma_r2"/>
</dbReference>
<dbReference type="Proteomes" id="UP000629098">
    <property type="component" value="Unassembled WGS sequence"/>
</dbReference>
<dbReference type="InterPro" id="IPR013324">
    <property type="entry name" value="RNA_pol_sigma_r3/r4-like"/>
</dbReference>
<dbReference type="GO" id="GO:0006352">
    <property type="term" value="P:DNA-templated transcription initiation"/>
    <property type="evidence" value="ECO:0007669"/>
    <property type="project" value="InterPro"/>
</dbReference>
<dbReference type="PANTHER" id="PTHR30385:SF4">
    <property type="entry name" value="RNA POLYMERASE SIGMA-E FACTOR"/>
    <property type="match status" value="1"/>
</dbReference>
<keyword evidence="2" id="KW-0731">Sigma factor</keyword>
<dbReference type="NCBIfam" id="TIGR02937">
    <property type="entry name" value="sigma70-ECF"/>
    <property type="match status" value="1"/>
</dbReference>
<organism evidence="7 8">
    <name type="scientific">Iningainema tapete BLCC-T55</name>
    <dbReference type="NCBI Taxonomy" id="2748662"/>
    <lineage>
        <taxon>Bacteria</taxon>
        <taxon>Bacillati</taxon>
        <taxon>Cyanobacteriota</taxon>
        <taxon>Cyanophyceae</taxon>
        <taxon>Nostocales</taxon>
        <taxon>Scytonemataceae</taxon>
        <taxon>Iningainema tapete</taxon>
    </lineage>
</organism>
<keyword evidence="3" id="KW-0238">DNA-binding</keyword>
<dbReference type="InterPro" id="IPR007627">
    <property type="entry name" value="RNA_pol_sigma70_r2"/>
</dbReference>
<dbReference type="Pfam" id="PF04545">
    <property type="entry name" value="Sigma70_r4"/>
    <property type="match status" value="1"/>
</dbReference>
<keyword evidence="8" id="KW-1185">Reference proteome</keyword>
<feature type="domain" description="RNA polymerase sigma-70 region 4" evidence="6">
    <location>
        <begin position="173"/>
        <end position="220"/>
    </location>
</feature>
<evidence type="ECO:0000313" key="8">
    <source>
        <dbReference type="Proteomes" id="UP000629098"/>
    </source>
</evidence>
<gene>
    <name evidence="7" type="ORF">ICL16_03230</name>
</gene>
<feature type="domain" description="RNA polymerase sigma-70 region 2" evidence="5">
    <location>
        <begin position="22"/>
        <end position="91"/>
    </location>
</feature>
<dbReference type="InterPro" id="IPR014284">
    <property type="entry name" value="RNA_pol_sigma-70_dom"/>
</dbReference>
<sequence length="229" mass="26319">MVKSIEKAGNAVLDPIKKRNDLAQRNAKLVHKVVHQMKNSCRESHEDLYQIGFIGLLKAANRYNPKTGNAFSSFAIPYIRGEIQHYLRDQWQSVKIPRSALELRAKVKRIKKSLDSLGRNIDELQIALGLGMEESQWRLLDNINSNVTTSLDELVYELKAEEVEKAPEIEEHLDKLPFQQKNAILERFLIGLSIEEIANRNGVSTQLIRARINIGLSKIRREIKSNYYE</sequence>
<name>A0A8J6XDP1_9CYAN</name>
<dbReference type="SUPFAM" id="SSF88659">
    <property type="entry name" value="Sigma3 and sigma4 domains of RNA polymerase sigma factors"/>
    <property type="match status" value="1"/>
</dbReference>